<dbReference type="GeneID" id="36401026"/>
<evidence type="ECO:0000313" key="2">
    <source>
        <dbReference type="Proteomes" id="UP000054928"/>
    </source>
</evidence>
<evidence type="ECO:0000313" key="1">
    <source>
        <dbReference type="EMBL" id="CEG37924.1"/>
    </source>
</evidence>
<proteinExistence type="predicted"/>
<name>A0A0P1ABY3_PLAHL</name>
<dbReference type="Proteomes" id="UP000054928">
    <property type="component" value="Unassembled WGS sequence"/>
</dbReference>
<dbReference type="RefSeq" id="XP_024574293.1">
    <property type="nucleotide sequence ID" value="XM_024723302.1"/>
</dbReference>
<keyword evidence="2" id="KW-1185">Reference proteome</keyword>
<reference evidence="2" key="1">
    <citation type="submission" date="2014-09" db="EMBL/GenBank/DDBJ databases">
        <authorList>
            <person name="Sharma Rahul"/>
            <person name="Thines Marco"/>
        </authorList>
    </citation>
    <scope>NUCLEOTIDE SEQUENCE [LARGE SCALE GENOMIC DNA]</scope>
</reference>
<accession>A0A0P1ABY3</accession>
<dbReference type="OMA" id="YGKWYIA"/>
<organism evidence="1 2">
    <name type="scientific">Plasmopara halstedii</name>
    <name type="common">Downy mildew of sunflower</name>
    <dbReference type="NCBI Taxonomy" id="4781"/>
    <lineage>
        <taxon>Eukaryota</taxon>
        <taxon>Sar</taxon>
        <taxon>Stramenopiles</taxon>
        <taxon>Oomycota</taxon>
        <taxon>Peronosporomycetes</taxon>
        <taxon>Peronosporales</taxon>
        <taxon>Peronosporaceae</taxon>
        <taxon>Plasmopara</taxon>
    </lineage>
</organism>
<sequence length="455" mass="51691">MSLTAAPLEEGLAFDTGPESAHAVQDYALAHHKSVCVERASGSDRRMACSSEAPCGFFVQIYRQRMADRRTYGKWYIASLNLTHSEGCTSVRRLSTRQIAGLPAFVQAVQTNPKASIESLMALVLQRHGVSLEKHLRLVYRARDLVRSGKVVKSHLLSSQDEPLPERQFVRCRAMSKKGLPDPNMLKSAGRMMWTNILIESLLIQRLVKYRRQFDETVEQSRHRELWKNIENEFNAMHDETVTVLQLRSKFKYLQDQYLKIRAEEEATHDSNKLVIYPHYWDLLAEYFGDEVSHHSQSVDEDNENIALTEMNGGETPNLMNELDTQRSGQLGPYVPPSNENTQIQPSLYPIPTQTVSQTQFPVTELETMTDGPTKRRKVNTSIDLPSPTIGILKEVSQSLKTFQSVQRNIAQSVEDMKQVLEQSNEAIRGLHHALNQSIQVNAALLDFLKRQSST</sequence>
<dbReference type="EMBL" id="CCYD01000291">
    <property type="protein sequence ID" value="CEG37924.1"/>
    <property type="molecule type" value="Genomic_DNA"/>
</dbReference>
<dbReference type="OrthoDB" id="70173at2759"/>
<dbReference type="AlphaFoldDB" id="A0A0P1ABY3"/>
<protein>
    <submittedName>
        <fullName evidence="1">Uncharacterized protein</fullName>
    </submittedName>
</protein>